<evidence type="ECO:0000256" key="1">
    <source>
        <dbReference type="SAM" id="MobiDB-lite"/>
    </source>
</evidence>
<feature type="non-terminal residue" evidence="2">
    <location>
        <position position="333"/>
    </location>
</feature>
<sequence>ADLHRAGRPAAHPSPPATAAPRRRRGRQPDGLRRPARGGHPGDHQLAGRVRAEARSRGRRLPGLRGAPAGRLPAGRPRDRVVGRYERPVHHDRQRGPRDRPGRAAGHRRLRLPGRAVRLDRVHRPARADPAHPGRERHRRDLGRRERRPRARPATRVRRRAGRGGEREPGLEVDRHQDRRRCALRAGRARRHLGLPRLLPRGRHVLRLLERLLRHPGVEPGRTGDARPDRRPAEVLRGAGRGIRRRPPHPERGDGTGSQHGDPEGHALRRQRAEGGAGQGLGLDAPVRAERPGSRRRHLLRLRQLGPQQPVHRRPVRSAHLRPVHQHRRPLHL</sequence>
<organism evidence="2">
    <name type="scientific">uncultured Mycobacteriales bacterium</name>
    <dbReference type="NCBI Taxonomy" id="581187"/>
    <lineage>
        <taxon>Bacteria</taxon>
        <taxon>Bacillati</taxon>
        <taxon>Actinomycetota</taxon>
        <taxon>Actinomycetes</taxon>
        <taxon>Mycobacteriales</taxon>
        <taxon>environmental samples</taxon>
    </lineage>
</organism>
<gene>
    <name evidence="2" type="ORF">AVDCRST_MAG41-2649</name>
</gene>
<feature type="region of interest" description="Disordered" evidence="1">
    <location>
        <begin position="216"/>
        <end position="333"/>
    </location>
</feature>
<feature type="compositionally biased region" description="Basic and acidic residues" evidence="1">
    <location>
        <begin position="76"/>
        <end position="102"/>
    </location>
</feature>
<feature type="compositionally biased region" description="Basic residues" evidence="1">
    <location>
        <begin position="135"/>
        <end position="162"/>
    </location>
</feature>
<feature type="non-terminal residue" evidence="2">
    <location>
        <position position="1"/>
    </location>
</feature>
<feature type="compositionally biased region" description="Basic residues" evidence="1">
    <location>
        <begin position="311"/>
        <end position="333"/>
    </location>
</feature>
<feature type="compositionally biased region" description="Low complexity" evidence="1">
    <location>
        <begin position="63"/>
        <end position="75"/>
    </location>
</feature>
<proteinExistence type="predicted"/>
<accession>A0A6J4J2S8</accession>
<feature type="compositionally biased region" description="Basic and acidic residues" evidence="1">
    <location>
        <begin position="117"/>
        <end position="134"/>
    </location>
</feature>
<feature type="compositionally biased region" description="Basic and acidic residues" evidence="1">
    <location>
        <begin position="261"/>
        <end position="273"/>
    </location>
</feature>
<protein>
    <submittedName>
        <fullName evidence="2">Uncharacterized protein</fullName>
    </submittedName>
</protein>
<feature type="compositionally biased region" description="Basic and acidic residues" evidence="1">
    <location>
        <begin position="163"/>
        <end position="175"/>
    </location>
</feature>
<name>A0A6J4J2S8_9ACTN</name>
<dbReference type="EMBL" id="CADCTP010000243">
    <property type="protein sequence ID" value="CAA9266327.1"/>
    <property type="molecule type" value="Genomic_DNA"/>
</dbReference>
<dbReference type="AlphaFoldDB" id="A0A6J4J2S8"/>
<evidence type="ECO:0000313" key="2">
    <source>
        <dbReference type="EMBL" id="CAA9266327.1"/>
    </source>
</evidence>
<reference evidence="2" key="1">
    <citation type="submission" date="2020-02" db="EMBL/GenBank/DDBJ databases">
        <authorList>
            <person name="Meier V. D."/>
        </authorList>
    </citation>
    <scope>NUCLEOTIDE SEQUENCE</scope>
    <source>
        <strain evidence="2">AVDCRST_MAG41</strain>
    </source>
</reference>
<feature type="compositionally biased region" description="Basic and acidic residues" evidence="1">
    <location>
        <begin position="216"/>
        <end position="234"/>
    </location>
</feature>
<feature type="region of interest" description="Disordered" evidence="1">
    <location>
        <begin position="1"/>
        <end position="175"/>
    </location>
</feature>